<evidence type="ECO:0000313" key="2">
    <source>
        <dbReference type="EMBL" id="EFQ97709.1"/>
    </source>
</evidence>
<name>E5R1L1_ARTGP</name>
<gene>
    <name evidence="2" type="ORF">MGYG_00749</name>
</gene>
<protein>
    <submittedName>
        <fullName evidence="2">Uncharacterized protein</fullName>
    </submittedName>
</protein>
<keyword evidence="3" id="KW-1185">Reference proteome</keyword>
<organism evidence="3">
    <name type="scientific">Arthroderma gypseum (strain ATCC MYA-4604 / CBS 118893)</name>
    <name type="common">Microsporum gypseum</name>
    <dbReference type="NCBI Taxonomy" id="535722"/>
    <lineage>
        <taxon>Eukaryota</taxon>
        <taxon>Fungi</taxon>
        <taxon>Dikarya</taxon>
        <taxon>Ascomycota</taxon>
        <taxon>Pezizomycotina</taxon>
        <taxon>Eurotiomycetes</taxon>
        <taxon>Eurotiomycetidae</taxon>
        <taxon>Onygenales</taxon>
        <taxon>Arthrodermataceae</taxon>
        <taxon>Nannizzia</taxon>
    </lineage>
</organism>
<dbReference type="HOGENOM" id="CLU_2211818_0_0_1"/>
<evidence type="ECO:0000256" key="1">
    <source>
        <dbReference type="SAM" id="MobiDB-lite"/>
    </source>
</evidence>
<reference evidence="3" key="1">
    <citation type="journal article" date="2012" name="MBio">
        <title>Comparative genome analysis of Trichophyton rubrum and related dermatophytes reveals candidate genes involved in infection.</title>
        <authorList>
            <person name="Martinez D.A."/>
            <person name="Oliver B.G."/>
            <person name="Graeser Y."/>
            <person name="Goldberg J.M."/>
            <person name="Li W."/>
            <person name="Martinez-Rossi N.M."/>
            <person name="Monod M."/>
            <person name="Shelest E."/>
            <person name="Barton R.C."/>
            <person name="Birch E."/>
            <person name="Brakhage A.A."/>
            <person name="Chen Z."/>
            <person name="Gurr S.J."/>
            <person name="Heiman D."/>
            <person name="Heitman J."/>
            <person name="Kosti I."/>
            <person name="Rossi A."/>
            <person name="Saif S."/>
            <person name="Samalova M."/>
            <person name="Saunders C.W."/>
            <person name="Shea T."/>
            <person name="Summerbell R.C."/>
            <person name="Xu J."/>
            <person name="Young S."/>
            <person name="Zeng Q."/>
            <person name="Birren B.W."/>
            <person name="Cuomo C.A."/>
            <person name="White T.C."/>
        </authorList>
    </citation>
    <scope>NUCLEOTIDE SEQUENCE [LARGE SCALE GENOMIC DNA]</scope>
    <source>
        <strain evidence="3">ATCC MYA-4604 / CBS 118893</strain>
    </source>
</reference>
<accession>E5R1L1</accession>
<dbReference type="EMBL" id="DS989822">
    <property type="protein sequence ID" value="EFQ97709.1"/>
    <property type="molecule type" value="Genomic_DNA"/>
</dbReference>
<feature type="compositionally biased region" description="Basic residues" evidence="1">
    <location>
        <begin position="13"/>
        <end position="22"/>
    </location>
</feature>
<dbReference type="AlphaFoldDB" id="E5R1L1"/>
<dbReference type="GeneID" id="10031981"/>
<sequence>MSSDWTETLVPVGKRRSRSQKPRKPESQKARIAHGVFLARRPGPPQAQPIHGGSAGSAIASHTKNVFWDVVIPRFTMGGGGGPNNLAKCRVSHPFGGEENIREEHHFYDKKVL</sequence>
<dbReference type="VEuPathDB" id="FungiDB:MGYG_00749"/>
<dbReference type="RefSeq" id="XP_003176661.1">
    <property type="nucleotide sequence ID" value="XM_003176613.1"/>
</dbReference>
<dbReference type="Proteomes" id="UP000002669">
    <property type="component" value="Unassembled WGS sequence"/>
</dbReference>
<feature type="region of interest" description="Disordered" evidence="1">
    <location>
        <begin position="1"/>
        <end position="30"/>
    </location>
</feature>
<dbReference type="InParanoid" id="E5R1L1"/>
<proteinExistence type="predicted"/>
<evidence type="ECO:0000313" key="3">
    <source>
        <dbReference type="Proteomes" id="UP000002669"/>
    </source>
</evidence>